<reference evidence="3" key="1">
    <citation type="journal article" date="2020" name="mSystems">
        <title>Genome- and Community-Level Interaction Insights into Carbon Utilization and Element Cycling Functions of Hydrothermarchaeota in Hydrothermal Sediment.</title>
        <authorList>
            <person name="Zhou Z."/>
            <person name="Liu Y."/>
            <person name="Xu W."/>
            <person name="Pan J."/>
            <person name="Luo Z.H."/>
            <person name="Li M."/>
        </authorList>
    </citation>
    <scope>NUCLEOTIDE SEQUENCE [LARGE SCALE GENOMIC DNA]</scope>
    <source>
        <strain evidence="3">SpSt-642</strain>
    </source>
</reference>
<feature type="region of interest" description="Disordered" evidence="1">
    <location>
        <begin position="250"/>
        <end position="271"/>
    </location>
</feature>
<evidence type="ECO:0000313" key="3">
    <source>
        <dbReference type="EMBL" id="HGM58417.1"/>
    </source>
</evidence>
<dbReference type="GO" id="GO:0016787">
    <property type="term" value="F:hydrolase activity"/>
    <property type="evidence" value="ECO:0007669"/>
    <property type="project" value="InterPro"/>
</dbReference>
<protein>
    <submittedName>
        <fullName evidence="3">Metallophosphoesterase</fullName>
    </submittedName>
</protein>
<dbReference type="AlphaFoldDB" id="A0A7C4DAI1"/>
<sequence length="271" mass="31352">MIKIIATSDIHSPRYLDLFIKSMDQLIVEPDLIILAGDLVEKNNIHAFKQVYDYLMNKYSKVPVIAVFGNEEYRGYENKYREQYGGIKWLNDEYVIIDLRNFRIGLIGTRGALDKPTPWQFKNIPGIVEYYNNLPIKVSNMVDDLIKQRVDLTILVSHYGVTYKNLEGEPRSIWFHLASRRFEEVIINKKIDLVIHGHIHNGLKDIVYVDSTPIYNVSLPARGGVQYIEIGETRRERVKGLEKWFMKNNESNQHQGLKPSNTPSAITNASK</sequence>
<dbReference type="PANTHER" id="PTHR31302">
    <property type="entry name" value="TRANSMEMBRANE PROTEIN WITH METALLOPHOSPHOESTERASE DOMAIN-RELATED"/>
    <property type="match status" value="1"/>
</dbReference>
<dbReference type="InterPro" id="IPR029052">
    <property type="entry name" value="Metallo-depent_PP-like"/>
</dbReference>
<dbReference type="SUPFAM" id="SSF56300">
    <property type="entry name" value="Metallo-dependent phosphatases"/>
    <property type="match status" value="1"/>
</dbReference>
<dbReference type="EMBL" id="DTBJ01000016">
    <property type="protein sequence ID" value="HGM58417.1"/>
    <property type="molecule type" value="Genomic_DNA"/>
</dbReference>
<dbReference type="InterPro" id="IPR004843">
    <property type="entry name" value="Calcineurin-like_PHP"/>
</dbReference>
<dbReference type="Gene3D" id="3.60.21.10">
    <property type="match status" value="1"/>
</dbReference>
<comment type="caution">
    <text evidence="3">The sequence shown here is derived from an EMBL/GenBank/DDBJ whole genome shotgun (WGS) entry which is preliminary data.</text>
</comment>
<feature type="domain" description="Calcineurin-like phosphoesterase" evidence="2">
    <location>
        <begin position="2"/>
        <end position="201"/>
    </location>
</feature>
<gene>
    <name evidence="3" type="ORF">ENU14_02375</name>
</gene>
<dbReference type="InterPro" id="IPR051158">
    <property type="entry name" value="Metallophosphoesterase_sf"/>
</dbReference>
<name>A0A7C4DAI1_STAMA</name>
<dbReference type="PANTHER" id="PTHR31302:SF0">
    <property type="entry name" value="TRANSMEMBRANE PROTEIN WITH METALLOPHOSPHOESTERASE DOMAIN"/>
    <property type="match status" value="1"/>
</dbReference>
<evidence type="ECO:0000259" key="2">
    <source>
        <dbReference type="Pfam" id="PF00149"/>
    </source>
</evidence>
<organism evidence="3">
    <name type="scientific">Staphylothermus marinus</name>
    <dbReference type="NCBI Taxonomy" id="2280"/>
    <lineage>
        <taxon>Archaea</taxon>
        <taxon>Thermoproteota</taxon>
        <taxon>Thermoprotei</taxon>
        <taxon>Desulfurococcales</taxon>
        <taxon>Desulfurococcaceae</taxon>
        <taxon>Staphylothermus</taxon>
    </lineage>
</organism>
<accession>A0A7C4DAI1</accession>
<dbReference type="Pfam" id="PF00149">
    <property type="entry name" value="Metallophos"/>
    <property type="match status" value="1"/>
</dbReference>
<proteinExistence type="predicted"/>
<evidence type="ECO:0000256" key="1">
    <source>
        <dbReference type="SAM" id="MobiDB-lite"/>
    </source>
</evidence>